<organism evidence="1">
    <name type="scientific">Schistocephalus solidus</name>
    <name type="common">Tapeworm</name>
    <dbReference type="NCBI Taxonomy" id="70667"/>
    <lineage>
        <taxon>Eukaryota</taxon>
        <taxon>Metazoa</taxon>
        <taxon>Spiralia</taxon>
        <taxon>Lophotrochozoa</taxon>
        <taxon>Platyhelminthes</taxon>
        <taxon>Cestoda</taxon>
        <taxon>Eucestoda</taxon>
        <taxon>Diphyllobothriidea</taxon>
        <taxon>Diphyllobothriidae</taxon>
        <taxon>Schistocephalus</taxon>
    </lineage>
</organism>
<name>A0A183SBF2_SCHSO</name>
<evidence type="ECO:0000313" key="1">
    <source>
        <dbReference type="WBParaSite" id="SSLN_0000160801-mRNA-1"/>
    </source>
</evidence>
<reference evidence="1" key="1">
    <citation type="submission" date="2016-06" db="UniProtKB">
        <authorList>
            <consortium name="WormBaseParasite"/>
        </authorList>
    </citation>
    <scope>IDENTIFICATION</scope>
</reference>
<sequence>LGVDNYGLDLAHLIAAATASSPATSAVPGSKLIEEHLAVQTIIRSYQVPLCNKLEPKYMHNAVTPLPVRIFGLIVCCAFHLKFK</sequence>
<accession>A0A183SBF2</accession>
<dbReference type="WBParaSite" id="SSLN_0000160801-mRNA-1">
    <property type="protein sequence ID" value="SSLN_0000160801-mRNA-1"/>
    <property type="gene ID" value="SSLN_0000160801"/>
</dbReference>
<proteinExistence type="predicted"/>
<protein>
    <submittedName>
        <fullName evidence="1">Uncharacterized protein</fullName>
    </submittedName>
</protein>
<dbReference type="AlphaFoldDB" id="A0A183SBF2"/>